<dbReference type="InterPro" id="IPR015359">
    <property type="entry name" value="PLC_EF-hand-like"/>
</dbReference>
<proteinExistence type="predicted"/>
<reference evidence="2 3" key="1">
    <citation type="submission" date="2019-07" db="EMBL/GenBank/DDBJ databases">
        <title>Novel species of Flavobacterium.</title>
        <authorList>
            <person name="Liu Q."/>
            <person name="Xin Y.-H."/>
        </authorList>
    </citation>
    <scope>NUCLEOTIDE SEQUENCE [LARGE SCALE GENOMIC DNA]</scope>
    <source>
        <strain evidence="2 3">LB1R34</strain>
    </source>
</reference>
<feature type="domain" description="Phosphoinositide-specific phospholipase C EF-hand-like" evidence="1">
    <location>
        <begin position="5"/>
        <end position="38"/>
    </location>
</feature>
<evidence type="ECO:0000259" key="1">
    <source>
        <dbReference type="Pfam" id="PF09279"/>
    </source>
</evidence>
<gene>
    <name evidence="2" type="ORF">FNW21_11525</name>
</gene>
<organism evidence="2 3">
    <name type="scientific">Flavobacterium restrictum</name>
    <dbReference type="NCBI Taxonomy" id="2594428"/>
    <lineage>
        <taxon>Bacteria</taxon>
        <taxon>Pseudomonadati</taxon>
        <taxon>Bacteroidota</taxon>
        <taxon>Flavobacteriia</taxon>
        <taxon>Flavobacteriales</taxon>
        <taxon>Flavobacteriaceae</taxon>
        <taxon>Flavobacterium</taxon>
    </lineage>
</organism>
<accession>A0A553DYC1</accession>
<dbReference type="AlphaFoldDB" id="A0A553DYC1"/>
<keyword evidence="3" id="KW-1185">Reference proteome</keyword>
<dbReference type="EMBL" id="VJZT01000012">
    <property type="protein sequence ID" value="TRX37794.1"/>
    <property type="molecule type" value="Genomic_DNA"/>
</dbReference>
<evidence type="ECO:0000313" key="2">
    <source>
        <dbReference type="EMBL" id="TRX37794.1"/>
    </source>
</evidence>
<protein>
    <recommendedName>
        <fullName evidence="1">Phosphoinositide-specific phospholipase C EF-hand-like domain-containing protein</fullName>
    </recommendedName>
</protein>
<dbReference type="Proteomes" id="UP000316371">
    <property type="component" value="Unassembled WGS sequence"/>
</dbReference>
<dbReference type="Pfam" id="PF09279">
    <property type="entry name" value="EF-hand_like"/>
    <property type="match status" value="1"/>
</dbReference>
<sequence length="40" mass="4848">MYQTILRFVDSKTIKKTIKMTLDGFFIYFFCKEIKPINPK</sequence>
<evidence type="ECO:0000313" key="3">
    <source>
        <dbReference type="Proteomes" id="UP000316371"/>
    </source>
</evidence>
<name>A0A553DYC1_9FLAO</name>
<comment type="caution">
    <text evidence="2">The sequence shown here is derived from an EMBL/GenBank/DDBJ whole genome shotgun (WGS) entry which is preliminary data.</text>
</comment>